<dbReference type="EMBL" id="LJSK01000273">
    <property type="protein sequence ID" value="KPI84277.1"/>
    <property type="molecule type" value="Genomic_DNA"/>
</dbReference>
<dbReference type="Proteomes" id="UP000038009">
    <property type="component" value="Unassembled WGS sequence"/>
</dbReference>
<feature type="region of interest" description="Disordered" evidence="1">
    <location>
        <begin position="83"/>
        <end position="102"/>
    </location>
</feature>
<keyword evidence="3" id="KW-1185">Reference proteome</keyword>
<protein>
    <submittedName>
        <fullName evidence="2">Putative ATPase subunit 9</fullName>
    </submittedName>
</protein>
<feature type="compositionally biased region" description="Polar residues" evidence="1">
    <location>
        <begin position="53"/>
        <end position="65"/>
    </location>
</feature>
<proteinExistence type="predicted"/>
<comment type="caution">
    <text evidence="2">The sequence shown here is derived from an EMBL/GenBank/DDBJ whole genome shotgun (WGS) entry which is preliminary data.</text>
</comment>
<gene>
    <name evidence="2" type="ORF">ABL78_6668</name>
</gene>
<dbReference type="OMA" id="CSFFVEP"/>
<feature type="region of interest" description="Disordered" evidence="1">
    <location>
        <begin position="53"/>
        <end position="76"/>
    </location>
</feature>
<reference evidence="2 3" key="1">
    <citation type="journal article" date="2015" name="PLoS Pathog.">
        <title>Leptomonas seymouri: Adaptations to the Dixenous Life Cycle Analyzed by Genome Sequencing, Transcriptome Profiling and Co-infection with Leishmania donovani.</title>
        <authorList>
            <person name="Kraeva N."/>
            <person name="Butenko A."/>
            <person name="Hlavacova J."/>
            <person name="Kostygov A."/>
            <person name="Myskova J."/>
            <person name="Grybchuk D."/>
            <person name="Lestinova T."/>
            <person name="Votypka J."/>
            <person name="Volf P."/>
            <person name="Opperdoes F."/>
            <person name="Flegontov P."/>
            <person name="Lukes J."/>
            <person name="Yurchenko V."/>
        </authorList>
    </citation>
    <scope>NUCLEOTIDE SEQUENCE [LARGE SCALE GENOMIC DNA]</scope>
    <source>
        <strain evidence="2 3">ATCC 30220</strain>
    </source>
</reference>
<feature type="compositionally biased region" description="Low complexity" evidence="1">
    <location>
        <begin position="147"/>
        <end position="156"/>
    </location>
</feature>
<dbReference type="AlphaFoldDB" id="A0A0N0P410"/>
<dbReference type="VEuPathDB" id="TriTrypDB:Lsey_0273_0060"/>
<dbReference type="OrthoDB" id="265041at2759"/>
<evidence type="ECO:0000313" key="2">
    <source>
        <dbReference type="EMBL" id="KPI84277.1"/>
    </source>
</evidence>
<sequence>MLFGVSCCCSFFVEPHSDILLFHFLFVNISSCRVRRGVPRSKLAFSDLRKVPTDNSPDTMGSSAKITRGGNKKRVNQGRLEAKLRAQGAKSHTTSVKESVEAKKLLKQRAQAIAGELKAKAQAGGSTGNASPPHARSASSVGIVRMAPKPAAKPKPSTQSEE</sequence>
<accession>A0A0N0P410</accession>
<feature type="region of interest" description="Disordered" evidence="1">
    <location>
        <begin position="117"/>
        <end position="162"/>
    </location>
</feature>
<evidence type="ECO:0000313" key="3">
    <source>
        <dbReference type="Proteomes" id="UP000038009"/>
    </source>
</evidence>
<name>A0A0N0P410_LEPSE</name>
<evidence type="ECO:0000256" key="1">
    <source>
        <dbReference type="SAM" id="MobiDB-lite"/>
    </source>
</evidence>
<organism evidence="2 3">
    <name type="scientific">Leptomonas seymouri</name>
    <dbReference type="NCBI Taxonomy" id="5684"/>
    <lineage>
        <taxon>Eukaryota</taxon>
        <taxon>Discoba</taxon>
        <taxon>Euglenozoa</taxon>
        <taxon>Kinetoplastea</taxon>
        <taxon>Metakinetoplastina</taxon>
        <taxon>Trypanosomatida</taxon>
        <taxon>Trypanosomatidae</taxon>
        <taxon>Leishmaniinae</taxon>
        <taxon>Leptomonas</taxon>
    </lineage>
</organism>